<dbReference type="Pfam" id="PF13350">
    <property type="entry name" value="Y_phosphatase3"/>
    <property type="match status" value="1"/>
</dbReference>
<dbReference type="InterPro" id="IPR026893">
    <property type="entry name" value="Tyr/Ser_Pase_IphP-type"/>
</dbReference>
<dbReference type="EMBL" id="SMFL01000004">
    <property type="protein sequence ID" value="TDE15692.1"/>
    <property type="molecule type" value="Genomic_DNA"/>
</dbReference>
<evidence type="ECO:0000313" key="4">
    <source>
        <dbReference type="Proteomes" id="UP000294850"/>
    </source>
</evidence>
<dbReference type="Gene3D" id="3.90.190.10">
    <property type="entry name" value="Protein tyrosine phosphatase superfamily"/>
    <property type="match status" value="1"/>
</dbReference>
<dbReference type="GO" id="GO:0004721">
    <property type="term" value="F:phosphoprotein phosphatase activity"/>
    <property type="evidence" value="ECO:0007669"/>
    <property type="project" value="InterPro"/>
</dbReference>
<keyword evidence="4" id="KW-1185">Reference proteome</keyword>
<dbReference type="RefSeq" id="WP_131958954.1">
    <property type="nucleotide sequence ID" value="NZ_SMFL01000004.1"/>
</dbReference>
<dbReference type="PANTHER" id="PTHR31126">
    <property type="entry name" value="TYROSINE-PROTEIN PHOSPHATASE"/>
    <property type="match status" value="1"/>
</dbReference>
<evidence type="ECO:0000256" key="1">
    <source>
        <dbReference type="ARBA" id="ARBA00009580"/>
    </source>
</evidence>
<gene>
    <name evidence="3" type="ORF">E0F88_14450</name>
</gene>
<proteinExistence type="inferred from homology"/>
<feature type="domain" description="Tyrosine specific protein phosphatases" evidence="2">
    <location>
        <begin position="234"/>
        <end position="308"/>
    </location>
</feature>
<accession>A0A4R5DN07</accession>
<comment type="caution">
    <text evidence="3">The sequence shown here is derived from an EMBL/GenBank/DDBJ whole genome shotgun (WGS) entry which is preliminary data.</text>
</comment>
<dbReference type="AlphaFoldDB" id="A0A4R5DN07"/>
<dbReference type="SUPFAM" id="SSF52799">
    <property type="entry name" value="(Phosphotyrosine protein) phosphatases II"/>
    <property type="match status" value="1"/>
</dbReference>
<sequence length="369" mass="42388">MNTPANAGPKWSKLSYCIYSVFLAANFWSCARLPEKFNRKTLVEDVYVHNNKKNYTLHLSKSEHLTAVEVSTKPAEYEPELKVGKTENTLALKDQPSRPYYKLISEKDTVVVANRHFDFKNTVNFRDLGGLVTRDGKTVRWGKIYRSDNLSKLDAGDYQKFNDLHIATVMDLRTDHEIIGKEDRLPANVTYIHTPTVTDREGQIAQLRKKVLNGAISEEQAKEQTIRFYEDAVTVNLDSMRSIIHRILDSEQPVLYHCSAGKDRTGIVSALILAILKVDRDTIVNEFLMSNYYRQKKTQKLMSKAKFAKVIKPKMDLKAIQVFMTVDESFINAVFNVIDKKYGGIDLFIENQLEYNPKLREAVVARFTY</sequence>
<dbReference type="InterPro" id="IPR029021">
    <property type="entry name" value="Prot-tyrosine_phosphatase-like"/>
</dbReference>
<dbReference type="InterPro" id="IPR000387">
    <property type="entry name" value="Tyr_Pase_dom"/>
</dbReference>
<dbReference type="Proteomes" id="UP000294850">
    <property type="component" value="Unassembled WGS sequence"/>
</dbReference>
<organism evidence="3 4">
    <name type="scientific">Dyadobacter psychrotolerans</name>
    <dbReference type="NCBI Taxonomy" id="2541721"/>
    <lineage>
        <taxon>Bacteria</taxon>
        <taxon>Pseudomonadati</taxon>
        <taxon>Bacteroidota</taxon>
        <taxon>Cytophagia</taxon>
        <taxon>Cytophagales</taxon>
        <taxon>Spirosomataceae</taxon>
        <taxon>Dyadobacter</taxon>
    </lineage>
</organism>
<dbReference type="PANTHER" id="PTHR31126:SF1">
    <property type="entry name" value="TYROSINE SPECIFIC PROTEIN PHOSPHATASES DOMAIN-CONTAINING PROTEIN"/>
    <property type="match status" value="1"/>
</dbReference>
<evidence type="ECO:0000259" key="2">
    <source>
        <dbReference type="PROSITE" id="PS50056"/>
    </source>
</evidence>
<protein>
    <submittedName>
        <fullName evidence="3">Tyrosine-protein phosphatase</fullName>
    </submittedName>
</protein>
<evidence type="ECO:0000313" key="3">
    <source>
        <dbReference type="EMBL" id="TDE15692.1"/>
    </source>
</evidence>
<dbReference type="OrthoDB" id="1188001at2"/>
<dbReference type="PROSITE" id="PS50056">
    <property type="entry name" value="TYR_PHOSPHATASE_2"/>
    <property type="match status" value="1"/>
</dbReference>
<comment type="similarity">
    <text evidence="1">Belongs to the protein-tyrosine phosphatase family.</text>
</comment>
<name>A0A4R5DN07_9BACT</name>
<reference evidence="3 4" key="1">
    <citation type="submission" date="2019-03" db="EMBL/GenBank/DDBJ databases">
        <title>Dyadobacter AR-3-6 sp. nov., isolated from arctic soil.</title>
        <authorList>
            <person name="Chaudhary D.K."/>
        </authorList>
    </citation>
    <scope>NUCLEOTIDE SEQUENCE [LARGE SCALE GENOMIC DNA]</scope>
    <source>
        <strain evidence="3 4">AR-3-6</strain>
    </source>
</reference>